<gene>
    <name evidence="2" type="ORF">EO244_02925</name>
</gene>
<evidence type="ECO:0000313" key="3">
    <source>
        <dbReference type="Proteomes" id="UP000289703"/>
    </source>
</evidence>
<proteinExistence type="predicted"/>
<feature type="transmembrane region" description="Helical" evidence="1">
    <location>
        <begin position="12"/>
        <end position="29"/>
    </location>
</feature>
<organism evidence="2 3">
    <name type="scientific">Ancylomarina salipaludis</name>
    <dbReference type="NCBI Taxonomy" id="2501299"/>
    <lineage>
        <taxon>Bacteria</taxon>
        <taxon>Pseudomonadati</taxon>
        <taxon>Bacteroidota</taxon>
        <taxon>Bacteroidia</taxon>
        <taxon>Marinilabiliales</taxon>
        <taxon>Marinifilaceae</taxon>
        <taxon>Ancylomarina</taxon>
    </lineage>
</organism>
<keyword evidence="1" id="KW-1133">Transmembrane helix</keyword>
<keyword evidence="3" id="KW-1185">Reference proteome</keyword>
<dbReference type="RefSeq" id="WP_129252768.1">
    <property type="nucleotide sequence ID" value="NZ_SAXA01000002.1"/>
</dbReference>
<dbReference type="EMBL" id="SAXA01000002">
    <property type="protein sequence ID" value="RXQ96595.1"/>
    <property type="molecule type" value="Genomic_DNA"/>
</dbReference>
<dbReference type="InterPro" id="IPR008620">
    <property type="entry name" value="FixH"/>
</dbReference>
<name>A0A4Q1JNY3_9BACT</name>
<evidence type="ECO:0000313" key="2">
    <source>
        <dbReference type="EMBL" id="RXQ96595.1"/>
    </source>
</evidence>
<evidence type="ECO:0008006" key="4">
    <source>
        <dbReference type="Google" id="ProtNLM"/>
    </source>
</evidence>
<dbReference type="Pfam" id="PF05751">
    <property type="entry name" value="FixH"/>
    <property type="match status" value="1"/>
</dbReference>
<dbReference type="Proteomes" id="UP000289703">
    <property type="component" value="Unassembled WGS sequence"/>
</dbReference>
<evidence type="ECO:0000256" key="1">
    <source>
        <dbReference type="SAM" id="Phobius"/>
    </source>
</evidence>
<reference evidence="2 3" key="1">
    <citation type="submission" date="2019-01" db="EMBL/GenBank/DDBJ databases">
        <title>Ancylomarina salipaludis sp. nov., isolated from a salt marsh.</title>
        <authorList>
            <person name="Yoon J.-H."/>
        </authorList>
    </citation>
    <scope>NUCLEOTIDE SEQUENCE [LARGE SCALE GENOMIC DNA]</scope>
    <source>
        <strain evidence="2 3">SHSM-M15</strain>
    </source>
</reference>
<sequence length="148" mass="17042">MKKLNWGSKLAMFISIYVIGILSFVGFSTTQDINLVSKDYYPLEMKYQAQIDKIKNAQSLKEKVVISQNAGVIRVQFPEQMRTDVNGSVIFYRPSNSDNDLRSDIILDASGLQEFNADRLIKGRYAVKIDWTHQNKAYYQEEAIYLSK</sequence>
<dbReference type="OrthoDB" id="1493774at2"/>
<accession>A0A4Q1JNY3</accession>
<dbReference type="AlphaFoldDB" id="A0A4Q1JNY3"/>
<keyword evidence="1" id="KW-0472">Membrane</keyword>
<protein>
    <recommendedName>
        <fullName evidence="4">Nitrogen fixation protein FixH</fullName>
    </recommendedName>
</protein>
<comment type="caution">
    <text evidence="2">The sequence shown here is derived from an EMBL/GenBank/DDBJ whole genome shotgun (WGS) entry which is preliminary data.</text>
</comment>
<keyword evidence="1" id="KW-0812">Transmembrane</keyword>